<dbReference type="EMBL" id="BMKU01000001">
    <property type="protein sequence ID" value="GGG83662.1"/>
    <property type="molecule type" value="Genomic_DNA"/>
</dbReference>
<organism evidence="2 3">
    <name type="scientific">Pseudarthrobacter polychromogenes</name>
    <dbReference type="NCBI Taxonomy" id="1676"/>
    <lineage>
        <taxon>Bacteria</taxon>
        <taxon>Bacillati</taxon>
        <taxon>Actinomycetota</taxon>
        <taxon>Actinomycetes</taxon>
        <taxon>Micrococcales</taxon>
        <taxon>Micrococcaceae</taxon>
        <taxon>Pseudarthrobacter</taxon>
    </lineage>
</organism>
<proteinExistence type="predicted"/>
<evidence type="ECO:0000313" key="2">
    <source>
        <dbReference type="EMBL" id="GGG83662.1"/>
    </source>
</evidence>
<dbReference type="Proteomes" id="UP000596938">
    <property type="component" value="Unassembled WGS sequence"/>
</dbReference>
<feature type="region of interest" description="Disordered" evidence="1">
    <location>
        <begin position="247"/>
        <end position="269"/>
    </location>
</feature>
<evidence type="ECO:0000256" key="1">
    <source>
        <dbReference type="SAM" id="MobiDB-lite"/>
    </source>
</evidence>
<dbReference type="RefSeq" id="WP_188808642.1">
    <property type="nucleotide sequence ID" value="NZ_BAAAWV010000001.1"/>
</dbReference>
<gene>
    <name evidence="2" type="ORF">GCM10011577_01390</name>
</gene>
<sequence>MAKLIHEAGTLSTAGGPGKLLIQLITPGWGSSGYYSPELLEQAAADKVFAKGTQMHIDHMSTTERREQPAGSVKTLAAVLTEDAVWDGERLVAEAMLGSQYRDVITEFAEYIGTSISAGADVTIGEAEGRKGTIVEKLYPDALNRVDFVTVAGRGGKVEKVLESIAGRAVEATANDVREAISKAVRDAYEDDGVWVWVLDYDDSSVWFAQESAGEAKTWQQTYSISDVTVELTGDLVEVRRVTNYVPVETPSQESKDSPPVPAGVTENEKEPPMATIQIEESVHADLVAQSGRATALEAEVSAATNRATTAEAGLTEANDAAAAAVVEAAFTTAGISAPKTAARLSKGYPVKENGVLDAEALATDVAESIAELQVANGAGTVRGVGHTDAKEAITITDDDVVNAL</sequence>
<comment type="caution">
    <text evidence="2">The sequence shown here is derived from an EMBL/GenBank/DDBJ whole genome shotgun (WGS) entry which is preliminary data.</text>
</comment>
<evidence type="ECO:0000313" key="3">
    <source>
        <dbReference type="Proteomes" id="UP000596938"/>
    </source>
</evidence>
<reference evidence="3" key="1">
    <citation type="journal article" date="2019" name="Int. J. Syst. Evol. Microbiol.">
        <title>The Global Catalogue of Microorganisms (GCM) 10K type strain sequencing project: providing services to taxonomists for standard genome sequencing and annotation.</title>
        <authorList>
            <consortium name="The Broad Institute Genomics Platform"/>
            <consortium name="The Broad Institute Genome Sequencing Center for Infectious Disease"/>
            <person name="Wu L."/>
            <person name="Ma J."/>
        </authorList>
    </citation>
    <scope>NUCLEOTIDE SEQUENCE [LARGE SCALE GENOMIC DNA]</scope>
    <source>
        <strain evidence="3">CGMCC 1.1927</strain>
    </source>
</reference>
<accession>A0ABQ1X963</accession>
<name>A0ABQ1X963_9MICC</name>
<keyword evidence="3" id="KW-1185">Reference proteome</keyword>
<protein>
    <submittedName>
        <fullName evidence="2">Uncharacterized protein</fullName>
    </submittedName>
</protein>